<reference evidence="1 2" key="1">
    <citation type="journal article" date="2011" name="J. Bacteriol.">
        <title>Genome sequence of the algicidal bacterium Kordia algicida OT-1.</title>
        <authorList>
            <person name="Lee H.S."/>
            <person name="Kang S.G."/>
            <person name="Kwon K.K."/>
            <person name="Lee J.H."/>
            <person name="Kim S.J."/>
        </authorList>
    </citation>
    <scope>NUCLEOTIDE SEQUENCE [LARGE SCALE GENOMIC DNA]</scope>
    <source>
        <strain evidence="1 2">OT-1</strain>
    </source>
</reference>
<evidence type="ECO:0000313" key="2">
    <source>
        <dbReference type="Proteomes" id="UP000002945"/>
    </source>
</evidence>
<gene>
    <name evidence="1" type="ORF">KAOT1_19112</name>
</gene>
<name>A9DNX3_9FLAO</name>
<evidence type="ECO:0000313" key="1">
    <source>
        <dbReference type="EMBL" id="EDP97303.1"/>
    </source>
</evidence>
<protein>
    <recommendedName>
        <fullName evidence="3">Lipoprotein</fullName>
    </recommendedName>
</protein>
<organism evidence="1 2">
    <name type="scientific">Kordia algicida OT-1</name>
    <dbReference type="NCBI Taxonomy" id="391587"/>
    <lineage>
        <taxon>Bacteria</taxon>
        <taxon>Pseudomonadati</taxon>
        <taxon>Bacteroidota</taxon>
        <taxon>Flavobacteriia</taxon>
        <taxon>Flavobacteriales</taxon>
        <taxon>Flavobacteriaceae</taxon>
        <taxon>Kordia</taxon>
    </lineage>
</organism>
<sequence length="190" mass="22340">MKKIKILLLIIVVLGSCKSVNQNVRSELNECLDYNIQSQSPIFGSYFKSYDEVYDFFRNVENKLKENKLLQSNDKESYKELFENFFKDSSIENDIKIALGEKLTSDNETINLGIQRFILFTCPEHILSQNDNSSDYLKDLSIRQNFLKKIFYDENPDKNELINGMINNISNDQFQDIIFRIPLIYILLNH</sequence>
<proteinExistence type="predicted"/>
<dbReference type="AlphaFoldDB" id="A9DNX3"/>
<comment type="caution">
    <text evidence="1">The sequence shown here is derived from an EMBL/GenBank/DDBJ whole genome shotgun (WGS) entry which is preliminary data.</text>
</comment>
<dbReference type="RefSeq" id="WP_007096354.1">
    <property type="nucleotide sequence ID" value="NZ_CP142125.1"/>
</dbReference>
<keyword evidence="2" id="KW-1185">Reference proteome</keyword>
<dbReference type="Proteomes" id="UP000002945">
    <property type="component" value="Unassembled WGS sequence"/>
</dbReference>
<evidence type="ECO:0008006" key="3">
    <source>
        <dbReference type="Google" id="ProtNLM"/>
    </source>
</evidence>
<dbReference type="EMBL" id="ABIB01000002">
    <property type="protein sequence ID" value="EDP97303.1"/>
    <property type="molecule type" value="Genomic_DNA"/>
</dbReference>
<dbReference type="HOGENOM" id="CLU_1426298_0_0_10"/>
<accession>A9DNX3</accession>
<dbReference type="PROSITE" id="PS51257">
    <property type="entry name" value="PROKAR_LIPOPROTEIN"/>
    <property type="match status" value="1"/>
</dbReference>